<feature type="domain" description="Calcineurin-like phosphoesterase" evidence="5">
    <location>
        <begin position="3"/>
        <end position="138"/>
    </location>
</feature>
<dbReference type="InterPro" id="IPR000979">
    <property type="entry name" value="Phosphodiesterase_MJ0936/Vps29"/>
</dbReference>
<evidence type="ECO:0000313" key="6">
    <source>
        <dbReference type="EMBL" id="NYB73624.1"/>
    </source>
</evidence>
<proteinExistence type="inferred from homology"/>
<dbReference type="RefSeq" id="WP_179237310.1">
    <property type="nucleotide sequence ID" value="NZ_JACBNQ010000003.1"/>
</dbReference>
<dbReference type="InterPro" id="IPR020935">
    <property type="entry name" value="PdiEstase_YfcE_CS"/>
</dbReference>
<comment type="similarity">
    <text evidence="1 4">Belongs to the metallophosphoesterase superfamily. YfcE family.</text>
</comment>
<dbReference type="EMBL" id="JACBNQ010000003">
    <property type="protein sequence ID" value="NYB73624.1"/>
    <property type="molecule type" value="Genomic_DNA"/>
</dbReference>
<dbReference type="NCBIfam" id="TIGR00040">
    <property type="entry name" value="yfcE"/>
    <property type="match status" value="1"/>
</dbReference>
<sequence>MKQIAILSDTHGLLRAPVMAELAEADCFIHAGDIDTPYIIESIQKLGETYAVRGNNDKEWAEDLPESITVTIEGVRFFIVHNKKDIPKYLTDIDVVVYGHSHKYSAEIINGVLFLNPGSCGKRRFNLELTMCRMTVDAGRYQYEKVLIPVNDLCNM</sequence>
<accession>A0A974BI53</accession>
<evidence type="ECO:0000259" key="5">
    <source>
        <dbReference type="Pfam" id="PF12850"/>
    </source>
</evidence>
<dbReference type="EC" id="3.1.4.-" evidence="4"/>
<gene>
    <name evidence="6" type="ORF">HZF24_05660</name>
</gene>
<dbReference type="SUPFAM" id="SSF56300">
    <property type="entry name" value="Metallo-dependent phosphatases"/>
    <property type="match status" value="1"/>
</dbReference>
<dbReference type="Pfam" id="PF12850">
    <property type="entry name" value="Metallophos_2"/>
    <property type="match status" value="1"/>
</dbReference>
<dbReference type="PROSITE" id="PS01269">
    <property type="entry name" value="UPF0025"/>
    <property type="match status" value="1"/>
</dbReference>
<comment type="caution">
    <text evidence="6">The sequence shown here is derived from an EMBL/GenBank/DDBJ whole genome shotgun (WGS) entry which is preliminary data.</text>
</comment>
<name>A0A974BI53_SEDHY</name>
<comment type="cofactor">
    <cofactor evidence="4">
        <name>a divalent metal cation</name>
        <dbReference type="ChEBI" id="CHEBI:60240"/>
    </cofactor>
</comment>
<dbReference type="Gene3D" id="3.60.21.10">
    <property type="match status" value="1"/>
</dbReference>
<protein>
    <recommendedName>
        <fullName evidence="4">Phosphoesterase</fullName>
        <ecNumber evidence="4">3.1.4.-</ecNumber>
    </recommendedName>
</protein>
<evidence type="ECO:0000313" key="7">
    <source>
        <dbReference type="Proteomes" id="UP000611629"/>
    </source>
</evidence>
<dbReference type="AlphaFoldDB" id="A0A974BI53"/>
<evidence type="ECO:0000256" key="2">
    <source>
        <dbReference type="ARBA" id="ARBA00022723"/>
    </source>
</evidence>
<keyword evidence="3" id="KW-0378">Hydrolase</keyword>
<evidence type="ECO:0000256" key="1">
    <source>
        <dbReference type="ARBA" id="ARBA00008950"/>
    </source>
</evidence>
<dbReference type="Proteomes" id="UP000611629">
    <property type="component" value="Unassembled WGS sequence"/>
</dbReference>
<organism evidence="6 7">
    <name type="scientific">Sedimentibacter hydroxybenzoicus DSM 7310</name>
    <dbReference type="NCBI Taxonomy" id="1123245"/>
    <lineage>
        <taxon>Bacteria</taxon>
        <taxon>Bacillati</taxon>
        <taxon>Bacillota</taxon>
        <taxon>Tissierellia</taxon>
        <taxon>Sedimentibacter</taxon>
    </lineage>
</organism>
<dbReference type="GO" id="GO:0046872">
    <property type="term" value="F:metal ion binding"/>
    <property type="evidence" value="ECO:0007669"/>
    <property type="project" value="UniProtKB-KW"/>
</dbReference>
<keyword evidence="2 4" id="KW-0479">Metal-binding</keyword>
<evidence type="ECO:0000256" key="4">
    <source>
        <dbReference type="RuleBase" id="RU362039"/>
    </source>
</evidence>
<reference evidence="6" key="1">
    <citation type="submission" date="2020-07" db="EMBL/GenBank/DDBJ databases">
        <title>Genomic analysis of a strain of Sedimentibacter Hydroxybenzoicus DSM7310.</title>
        <authorList>
            <person name="Ma S."/>
        </authorList>
    </citation>
    <scope>NUCLEOTIDE SEQUENCE</scope>
    <source>
        <strain evidence="6">DSM 7310</strain>
    </source>
</reference>
<dbReference type="PANTHER" id="PTHR11124">
    <property type="entry name" value="VACUOLAR SORTING PROTEIN VPS29"/>
    <property type="match status" value="1"/>
</dbReference>
<keyword evidence="7" id="KW-1185">Reference proteome</keyword>
<dbReference type="InterPro" id="IPR029052">
    <property type="entry name" value="Metallo-depent_PP-like"/>
</dbReference>
<dbReference type="InterPro" id="IPR024654">
    <property type="entry name" value="Calcineurin-like_PHP_lpxH"/>
</dbReference>
<evidence type="ECO:0000256" key="3">
    <source>
        <dbReference type="ARBA" id="ARBA00022801"/>
    </source>
</evidence>
<dbReference type="GO" id="GO:0016787">
    <property type="term" value="F:hydrolase activity"/>
    <property type="evidence" value="ECO:0007669"/>
    <property type="project" value="UniProtKB-UniRule"/>
</dbReference>